<dbReference type="EMBL" id="ML003068">
    <property type="protein sequence ID" value="RKP34796.1"/>
    <property type="molecule type" value="Genomic_DNA"/>
</dbReference>
<dbReference type="GO" id="GO:0005737">
    <property type="term" value="C:cytoplasm"/>
    <property type="evidence" value="ECO:0007669"/>
    <property type="project" value="UniProtKB-SubCell"/>
</dbReference>
<organism evidence="9 10">
    <name type="scientific">Dimargaris cristalligena</name>
    <dbReference type="NCBI Taxonomy" id="215637"/>
    <lineage>
        <taxon>Eukaryota</taxon>
        <taxon>Fungi</taxon>
        <taxon>Fungi incertae sedis</taxon>
        <taxon>Zoopagomycota</taxon>
        <taxon>Kickxellomycotina</taxon>
        <taxon>Dimargaritomycetes</taxon>
        <taxon>Dimargaritales</taxon>
        <taxon>Dimargaritaceae</taxon>
        <taxon>Dimargaris</taxon>
    </lineage>
</organism>
<dbReference type="InterPro" id="IPR045135">
    <property type="entry name" value="Rpn7_N"/>
</dbReference>
<dbReference type="SUPFAM" id="SSF46785">
    <property type="entry name" value="Winged helix' DNA-binding domain"/>
    <property type="match status" value="1"/>
</dbReference>
<dbReference type="Proteomes" id="UP000268162">
    <property type="component" value="Unassembled WGS sequence"/>
</dbReference>
<dbReference type="STRING" id="215637.A0A4P9ZN12"/>
<evidence type="ECO:0000256" key="3">
    <source>
        <dbReference type="ARBA" id="ARBA00008793"/>
    </source>
</evidence>
<evidence type="ECO:0000256" key="2">
    <source>
        <dbReference type="ARBA" id="ARBA00004496"/>
    </source>
</evidence>
<evidence type="ECO:0000313" key="9">
    <source>
        <dbReference type="EMBL" id="RKP34796.1"/>
    </source>
</evidence>
<keyword evidence="10" id="KW-1185">Reference proteome</keyword>
<dbReference type="GO" id="GO:0000502">
    <property type="term" value="C:proteasome complex"/>
    <property type="evidence" value="ECO:0007669"/>
    <property type="project" value="UniProtKB-KW"/>
</dbReference>
<keyword evidence="6" id="KW-0539">Nucleus</keyword>
<comment type="similarity">
    <text evidence="3">Belongs to the CSN1 family.</text>
</comment>
<evidence type="ECO:0000256" key="1">
    <source>
        <dbReference type="ARBA" id="ARBA00004123"/>
    </source>
</evidence>
<reference evidence="10" key="1">
    <citation type="journal article" date="2018" name="Nat. Microbiol.">
        <title>Leveraging single-cell genomics to expand the fungal tree of life.</title>
        <authorList>
            <person name="Ahrendt S.R."/>
            <person name="Quandt C.A."/>
            <person name="Ciobanu D."/>
            <person name="Clum A."/>
            <person name="Salamov A."/>
            <person name="Andreopoulos B."/>
            <person name="Cheng J.F."/>
            <person name="Woyke T."/>
            <person name="Pelin A."/>
            <person name="Henrissat B."/>
            <person name="Reynolds N.K."/>
            <person name="Benny G.L."/>
            <person name="Smith M.E."/>
            <person name="James T.Y."/>
            <person name="Grigoriev I.V."/>
        </authorList>
    </citation>
    <scope>NUCLEOTIDE SEQUENCE [LARGE SCALE GENOMIC DNA]</scope>
    <source>
        <strain evidence="10">RSA 468</strain>
    </source>
</reference>
<feature type="non-terminal residue" evidence="9">
    <location>
        <position position="358"/>
    </location>
</feature>
<dbReference type="PROSITE" id="PS50250">
    <property type="entry name" value="PCI"/>
    <property type="match status" value="1"/>
</dbReference>
<evidence type="ECO:0000313" key="10">
    <source>
        <dbReference type="Proteomes" id="UP000268162"/>
    </source>
</evidence>
<evidence type="ECO:0000256" key="5">
    <source>
        <dbReference type="ARBA" id="ARBA00022790"/>
    </source>
</evidence>
<dbReference type="AlphaFoldDB" id="A0A4P9ZN12"/>
<gene>
    <name evidence="9" type="ORF">BJ085DRAFT_2403</name>
</gene>
<dbReference type="Gene3D" id="1.25.40.570">
    <property type="match status" value="1"/>
</dbReference>
<keyword evidence="9" id="KW-0647">Proteasome</keyword>
<dbReference type="InterPro" id="IPR019585">
    <property type="entry name" value="Rpn7/CSN1"/>
</dbReference>
<dbReference type="GO" id="GO:0008180">
    <property type="term" value="C:COP9 signalosome"/>
    <property type="evidence" value="ECO:0007669"/>
    <property type="project" value="UniProtKB-KW"/>
</dbReference>
<proteinExistence type="inferred from homology"/>
<feature type="domain" description="PCI" evidence="8">
    <location>
        <begin position="201"/>
        <end position="358"/>
    </location>
</feature>
<dbReference type="Pfam" id="PF10602">
    <property type="entry name" value="RPN7"/>
    <property type="match status" value="1"/>
</dbReference>
<evidence type="ECO:0000256" key="6">
    <source>
        <dbReference type="ARBA" id="ARBA00023242"/>
    </source>
</evidence>
<keyword evidence="4" id="KW-0963">Cytoplasm</keyword>
<evidence type="ECO:0000256" key="7">
    <source>
        <dbReference type="SAM" id="MobiDB-lite"/>
    </source>
</evidence>
<dbReference type="PANTHER" id="PTHR14145">
    <property type="entry name" value="26S PROTESOME SUBUNIT 6"/>
    <property type="match status" value="1"/>
</dbReference>
<dbReference type="PANTHER" id="PTHR14145:SF2">
    <property type="entry name" value="COP9 SIGNALOSOME COMPLEX SUBUNIT 1"/>
    <property type="match status" value="1"/>
</dbReference>
<dbReference type="Pfam" id="PF01399">
    <property type="entry name" value="PCI"/>
    <property type="match status" value="1"/>
</dbReference>
<sequence length="358" mass="40683">GYAKVARLQFIANHTPALSEWVYLQLLEVLRTETLDTERYRQTHQLLAEPTPLGNHPPSGGDHGSYQTPPPLDEAWIRTTEQSNRTAIDRLEAELGDHRHEMNRAGIYASSWALADQLYRMGKARGALKLYLRTRDFCSSIPESIKLQLRIIDLAVLLQEWGIAGAQMSKLRSITQGSFPVESDEDHFQAVAGIGHLRTRNYLEAAQHFSRMQTDPDQFVSQVISPLDIATYTTMCALATYNRDELKGLIYNSPRFKHYLELDPALPQILEAFYSCQFREGFELLKTQKALLQLDMFMSGLLDSVETILRKAMLHRYIKPLNTISIPTMATAFGVTPAFMESTLFRLITQDNMDAEID</sequence>
<dbReference type="InterPro" id="IPR036390">
    <property type="entry name" value="WH_DNA-bd_sf"/>
</dbReference>
<evidence type="ECO:0000259" key="8">
    <source>
        <dbReference type="PROSITE" id="PS50250"/>
    </source>
</evidence>
<protein>
    <submittedName>
        <fullName evidence="9">26S proteasome subunit RPN7-domain-containing protein</fullName>
    </submittedName>
</protein>
<evidence type="ECO:0000256" key="4">
    <source>
        <dbReference type="ARBA" id="ARBA00022490"/>
    </source>
</evidence>
<name>A0A4P9ZN12_9FUNG</name>
<dbReference type="InterPro" id="IPR000717">
    <property type="entry name" value="PCI_dom"/>
</dbReference>
<comment type="subcellular location">
    <subcellularLocation>
        <location evidence="2">Cytoplasm</location>
    </subcellularLocation>
    <subcellularLocation>
        <location evidence="1">Nucleus</location>
    </subcellularLocation>
</comment>
<feature type="region of interest" description="Disordered" evidence="7">
    <location>
        <begin position="46"/>
        <end position="72"/>
    </location>
</feature>
<accession>A0A4P9ZN12</accession>
<feature type="non-terminal residue" evidence="9">
    <location>
        <position position="1"/>
    </location>
</feature>
<keyword evidence="5" id="KW-0736">Signalosome</keyword>